<organism evidence="1 2">
    <name type="scientific">Ameca splendens</name>
    <dbReference type="NCBI Taxonomy" id="208324"/>
    <lineage>
        <taxon>Eukaryota</taxon>
        <taxon>Metazoa</taxon>
        <taxon>Chordata</taxon>
        <taxon>Craniata</taxon>
        <taxon>Vertebrata</taxon>
        <taxon>Euteleostomi</taxon>
        <taxon>Actinopterygii</taxon>
        <taxon>Neopterygii</taxon>
        <taxon>Teleostei</taxon>
        <taxon>Neoteleostei</taxon>
        <taxon>Acanthomorphata</taxon>
        <taxon>Ovalentaria</taxon>
        <taxon>Atherinomorphae</taxon>
        <taxon>Cyprinodontiformes</taxon>
        <taxon>Goodeidae</taxon>
        <taxon>Ameca</taxon>
    </lineage>
</organism>
<dbReference type="EMBL" id="JAHRIP010088104">
    <property type="protein sequence ID" value="MEQ2316157.1"/>
    <property type="molecule type" value="Genomic_DNA"/>
</dbReference>
<name>A0ABV1ADL0_9TELE</name>
<proteinExistence type="predicted"/>
<keyword evidence="2" id="KW-1185">Reference proteome</keyword>
<reference evidence="1 2" key="1">
    <citation type="submission" date="2021-06" db="EMBL/GenBank/DDBJ databases">
        <authorList>
            <person name="Palmer J.M."/>
        </authorList>
    </citation>
    <scope>NUCLEOTIDE SEQUENCE [LARGE SCALE GENOMIC DNA]</scope>
    <source>
        <strain evidence="1 2">AS_MEX2019</strain>
        <tissue evidence="1">Muscle</tissue>
    </source>
</reference>
<accession>A0ABV1ADL0</accession>
<protein>
    <submittedName>
        <fullName evidence="1">Uncharacterized protein</fullName>
    </submittedName>
</protein>
<evidence type="ECO:0000313" key="1">
    <source>
        <dbReference type="EMBL" id="MEQ2316157.1"/>
    </source>
</evidence>
<dbReference type="Proteomes" id="UP001469553">
    <property type="component" value="Unassembled WGS sequence"/>
</dbReference>
<gene>
    <name evidence="1" type="ORF">AMECASPLE_029831</name>
</gene>
<evidence type="ECO:0000313" key="2">
    <source>
        <dbReference type="Proteomes" id="UP001469553"/>
    </source>
</evidence>
<sequence>MYCGSPGLVVLNSENLRSENISTGYLYIQGVTNLQTFRYSSDYHRFAAGPAGRFFQHRTSQLTGWRRCLPDQQDAERDMCQAGLLPVALETFRFCLFYLTEDVQSFKGCLCLT</sequence>
<comment type="caution">
    <text evidence="1">The sequence shown here is derived from an EMBL/GenBank/DDBJ whole genome shotgun (WGS) entry which is preliminary data.</text>
</comment>